<organism evidence="2 3">
    <name type="scientific">Paraburkholderia nemoris</name>
    <dbReference type="NCBI Taxonomy" id="2793076"/>
    <lineage>
        <taxon>Bacteria</taxon>
        <taxon>Pseudomonadati</taxon>
        <taxon>Pseudomonadota</taxon>
        <taxon>Betaproteobacteria</taxon>
        <taxon>Burkholderiales</taxon>
        <taxon>Burkholderiaceae</taxon>
        <taxon>Paraburkholderia</taxon>
    </lineage>
</organism>
<feature type="transmembrane region" description="Helical" evidence="1">
    <location>
        <begin position="34"/>
        <end position="57"/>
    </location>
</feature>
<evidence type="ECO:0000313" key="2">
    <source>
        <dbReference type="EMBL" id="CAE6743865.1"/>
    </source>
</evidence>
<gene>
    <name evidence="2" type="ORF">R69776_02596</name>
</gene>
<accession>A0ABN7LET6</accession>
<proteinExistence type="predicted"/>
<keyword evidence="1" id="KW-1133">Transmembrane helix</keyword>
<dbReference type="Proteomes" id="UP000673821">
    <property type="component" value="Unassembled WGS sequence"/>
</dbReference>
<evidence type="ECO:0008006" key="4">
    <source>
        <dbReference type="Google" id="ProtNLM"/>
    </source>
</evidence>
<keyword evidence="1" id="KW-0472">Membrane</keyword>
<dbReference type="EMBL" id="CAJNBH010000006">
    <property type="protein sequence ID" value="CAE6743865.1"/>
    <property type="molecule type" value="Genomic_DNA"/>
</dbReference>
<comment type="caution">
    <text evidence="2">The sequence shown here is derived from an EMBL/GenBank/DDBJ whole genome shotgun (WGS) entry which is preliminary data.</text>
</comment>
<reference evidence="2 3" key="1">
    <citation type="submission" date="2021-02" db="EMBL/GenBank/DDBJ databases">
        <authorList>
            <person name="Vanwijnsberghe S."/>
        </authorList>
    </citation>
    <scope>NUCLEOTIDE SEQUENCE [LARGE SCALE GENOMIC DNA]</scope>
    <source>
        <strain evidence="2 3">R-69776</strain>
    </source>
</reference>
<protein>
    <recommendedName>
        <fullName evidence="4">Secreted protein</fullName>
    </recommendedName>
</protein>
<keyword evidence="3" id="KW-1185">Reference proteome</keyword>
<evidence type="ECO:0000313" key="3">
    <source>
        <dbReference type="Proteomes" id="UP000673821"/>
    </source>
</evidence>
<name>A0ABN7LET6_9BURK</name>
<evidence type="ECO:0000256" key="1">
    <source>
        <dbReference type="SAM" id="Phobius"/>
    </source>
</evidence>
<keyword evidence="1" id="KW-0812">Transmembrane</keyword>
<sequence length="198" mass="21305">MELCLLLGLLVLLLLSLAKVFAFAALVARVLRALAFPCFGSGLLVLPLCGAAPTSLCRLQREVGKRKQLKPLLLSGHRGLLGVVVHLESGFVHLHTLVTRGSSAPTPHCVRRGWVCQGNQGLQLRTVRTIGFTAAALRAPWIGMPGKSGVSLEHSGGHRPRLGGAMRAEAVFQSRFFSRGASAFYSLNFPTICFRPRA</sequence>